<sequence length="58" mass="6581">MATGIILGLKVLGYIHKKYFQMIGEENTPYSEILDFSTIDFFPHEIGKAVINYILSEA</sequence>
<evidence type="ECO:0000313" key="2">
    <source>
        <dbReference type="Proteomes" id="UP000050898"/>
    </source>
</evidence>
<name>J0KYT8_9LACO</name>
<dbReference type="AlphaFoldDB" id="J0KYT8"/>
<proteinExistence type="predicted"/>
<protein>
    <submittedName>
        <fullName evidence="1">Uncharacterized protein</fullName>
    </submittedName>
</protein>
<evidence type="ECO:0000313" key="1">
    <source>
        <dbReference type="EMBL" id="KRN09628.1"/>
    </source>
</evidence>
<organism evidence="1 2">
    <name type="scientific">Liquorilactobacillus mali KCTC 3596 = DSM 20444</name>
    <dbReference type="NCBI Taxonomy" id="1046596"/>
    <lineage>
        <taxon>Bacteria</taxon>
        <taxon>Bacillati</taxon>
        <taxon>Bacillota</taxon>
        <taxon>Bacilli</taxon>
        <taxon>Lactobacillales</taxon>
        <taxon>Lactobacillaceae</taxon>
        <taxon>Liquorilactobacillus</taxon>
    </lineage>
</organism>
<dbReference type="Proteomes" id="UP000050898">
    <property type="component" value="Unassembled WGS sequence"/>
</dbReference>
<accession>J0KYT8</accession>
<reference evidence="1 2" key="1">
    <citation type="journal article" date="2015" name="Genome Announc.">
        <title>Expanding the biotechnology potential of lactobacilli through comparative genomics of 213 strains and associated genera.</title>
        <authorList>
            <person name="Sun Z."/>
            <person name="Harris H.M."/>
            <person name="McCann A."/>
            <person name="Guo C."/>
            <person name="Argimon S."/>
            <person name="Zhang W."/>
            <person name="Yang X."/>
            <person name="Jeffery I.B."/>
            <person name="Cooney J.C."/>
            <person name="Kagawa T.F."/>
            <person name="Liu W."/>
            <person name="Song Y."/>
            <person name="Salvetti E."/>
            <person name="Wrobel A."/>
            <person name="Rasinkangas P."/>
            <person name="Parkhill J."/>
            <person name="Rea M.C."/>
            <person name="O'Sullivan O."/>
            <person name="Ritari J."/>
            <person name="Douillard F.P."/>
            <person name="Paul Ross R."/>
            <person name="Yang R."/>
            <person name="Briner A.E."/>
            <person name="Felis G.E."/>
            <person name="de Vos W.M."/>
            <person name="Barrangou R."/>
            <person name="Klaenhammer T.R."/>
            <person name="Caufield P.W."/>
            <person name="Cui Y."/>
            <person name="Zhang H."/>
            <person name="O'Toole P.W."/>
        </authorList>
    </citation>
    <scope>NUCLEOTIDE SEQUENCE [LARGE SCALE GENOMIC DNA]</scope>
    <source>
        <strain evidence="1 2">DSM 20444</strain>
    </source>
</reference>
<dbReference type="PATRIC" id="fig|1046596.6.peg.948"/>
<dbReference type="EMBL" id="AYYH01000021">
    <property type="protein sequence ID" value="KRN09628.1"/>
    <property type="molecule type" value="Genomic_DNA"/>
</dbReference>
<keyword evidence="2" id="KW-1185">Reference proteome</keyword>
<comment type="caution">
    <text evidence="1">The sequence shown here is derived from an EMBL/GenBank/DDBJ whole genome shotgun (WGS) entry which is preliminary data.</text>
</comment>
<gene>
    <name evidence="1" type="ORF">FD00_GL000870</name>
</gene>
<dbReference type="RefSeq" id="WP_003689356.1">
    <property type="nucleotide sequence ID" value="NZ_AKKT01000097.1"/>
</dbReference>
<dbReference type="GeneID" id="98317653"/>